<evidence type="ECO:0000313" key="1">
    <source>
        <dbReference type="EMBL" id="KAF9652376.1"/>
    </source>
</evidence>
<gene>
    <name evidence="1" type="ORF">BDM02DRAFT_3109395</name>
</gene>
<proteinExistence type="predicted"/>
<dbReference type="Proteomes" id="UP000886501">
    <property type="component" value="Unassembled WGS sequence"/>
</dbReference>
<accession>A0ACB6ZSH1</accession>
<protein>
    <submittedName>
        <fullName evidence="1">Acetyl-CoA synthetase-like protein</fullName>
    </submittedName>
</protein>
<reference evidence="1" key="1">
    <citation type="submission" date="2019-10" db="EMBL/GenBank/DDBJ databases">
        <authorList>
            <consortium name="DOE Joint Genome Institute"/>
            <person name="Kuo A."/>
            <person name="Miyauchi S."/>
            <person name="Kiss E."/>
            <person name="Drula E."/>
            <person name="Kohler A."/>
            <person name="Sanchez-Garcia M."/>
            <person name="Andreopoulos B."/>
            <person name="Barry K.W."/>
            <person name="Bonito G."/>
            <person name="Buee M."/>
            <person name="Carver A."/>
            <person name="Chen C."/>
            <person name="Cichocki N."/>
            <person name="Clum A."/>
            <person name="Culley D."/>
            <person name="Crous P.W."/>
            <person name="Fauchery L."/>
            <person name="Girlanda M."/>
            <person name="Hayes R."/>
            <person name="Keri Z."/>
            <person name="Labutti K."/>
            <person name="Lipzen A."/>
            <person name="Lombard V."/>
            <person name="Magnuson J."/>
            <person name="Maillard F."/>
            <person name="Morin E."/>
            <person name="Murat C."/>
            <person name="Nolan M."/>
            <person name="Ohm R."/>
            <person name="Pangilinan J."/>
            <person name="Pereira M."/>
            <person name="Perotto S."/>
            <person name="Peter M."/>
            <person name="Riley R."/>
            <person name="Sitrit Y."/>
            <person name="Stielow B."/>
            <person name="Szollosi G."/>
            <person name="Zifcakova L."/>
            <person name="Stursova M."/>
            <person name="Spatafora J.W."/>
            <person name="Tedersoo L."/>
            <person name="Vaario L.-M."/>
            <person name="Yamada A."/>
            <person name="Yan M."/>
            <person name="Wang P."/>
            <person name="Xu J."/>
            <person name="Bruns T."/>
            <person name="Baldrian P."/>
            <person name="Vilgalys R."/>
            <person name="Henrissat B."/>
            <person name="Grigoriev I.V."/>
            <person name="Hibbett D."/>
            <person name="Nagy L.G."/>
            <person name="Martin F.M."/>
        </authorList>
    </citation>
    <scope>NUCLEOTIDE SEQUENCE</scope>
    <source>
        <strain evidence="1">P2</strain>
    </source>
</reference>
<evidence type="ECO:0000313" key="2">
    <source>
        <dbReference type="Proteomes" id="UP000886501"/>
    </source>
</evidence>
<reference evidence="1" key="2">
    <citation type="journal article" date="2020" name="Nat. Commun.">
        <title>Large-scale genome sequencing of mycorrhizal fungi provides insights into the early evolution of symbiotic traits.</title>
        <authorList>
            <person name="Miyauchi S."/>
            <person name="Kiss E."/>
            <person name="Kuo A."/>
            <person name="Drula E."/>
            <person name="Kohler A."/>
            <person name="Sanchez-Garcia M."/>
            <person name="Morin E."/>
            <person name="Andreopoulos B."/>
            <person name="Barry K.W."/>
            <person name="Bonito G."/>
            <person name="Buee M."/>
            <person name="Carver A."/>
            <person name="Chen C."/>
            <person name="Cichocki N."/>
            <person name="Clum A."/>
            <person name="Culley D."/>
            <person name="Crous P.W."/>
            <person name="Fauchery L."/>
            <person name="Girlanda M."/>
            <person name="Hayes R.D."/>
            <person name="Keri Z."/>
            <person name="LaButti K."/>
            <person name="Lipzen A."/>
            <person name="Lombard V."/>
            <person name="Magnuson J."/>
            <person name="Maillard F."/>
            <person name="Murat C."/>
            <person name="Nolan M."/>
            <person name="Ohm R.A."/>
            <person name="Pangilinan J."/>
            <person name="Pereira M.F."/>
            <person name="Perotto S."/>
            <person name="Peter M."/>
            <person name="Pfister S."/>
            <person name="Riley R."/>
            <person name="Sitrit Y."/>
            <person name="Stielow J.B."/>
            <person name="Szollosi G."/>
            <person name="Zifcakova L."/>
            <person name="Stursova M."/>
            <person name="Spatafora J.W."/>
            <person name="Tedersoo L."/>
            <person name="Vaario L.M."/>
            <person name="Yamada A."/>
            <person name="Yan M."/>
            <person name="Wang P."/>
            <person name="Xu J."/>
            <person name="Bruns T."/>
            <person name="Baldrian P."/>
            <person name="Vilgalys R."/>
            <person name="Dunand C."/>
            <person name="Henrissat B."/>
            <person name="Grigoriev I.V."/>
            <person name="Hibbett D."/>
            <person name="Nagy L.G."/>
            <person name="Martin F.M."/>
        </authorList>
    </citation>
    <scope>NUCLEOTIDE SEQUENCE</scope>
    <source>
        <strain evidence="1">P2</strain>
    </source>
</reference>
<dbReference type="EMBL" id="MU117969">
    <property type="protein sequence ID" value="KAF9652376.1"/>
    <property type="molecule type" value="Genomic_DNA"/>
</dbReference>
<keyword evidence="2" id="KW-1185">Reference proteome</keyword>
<comment type="caution">
    <text evidence="1">The sequence shown here is derived from an EMBL/GenBank/DDBJ whole genome shotgun (WGS) entry which is preliminary data.</text>
</comment>
<name>A0ACB6ZSH1_THEGA</name>
<sequence>MSTSTLQSHLSVLESSVRSHATRPVFRMPVVNKETSRISEWATITYAQFHQDVELYARYWTSVLSADGIATGSIIGLWLGGVAYTDVLHIYGLSRAGYIPQMFSLRLPNPVVIFELLQKAGARALVCEPSFGADLSGCPVLTYSAIQVREQDAADVTLPPLRTDYSAADLVFVFHTSGSTSGSPKLVPCNRRWLDSIVTKSNQMGQVRSTRGQDVTVAMGSMCHIAQTFTLIGSLYHGSCTIQPTSVAFSSEELLDMITRCGLNRLKQFATFLGHHLRNSKTNPKLLQALVQLDEVVYSGLALGRDEEAWAFQNGVNLQNLFGSTEVGAMLVSIGGKGQDAPLFVPLEGTSYSFFPIESEDKPSTSTAAYQSSTGRLLELVILSESNDCPDVSLRNADGHFHTGDLFLEIEAGKYLSRGRKDDWIKSENSLRCDTKSIEDNVRATCSELVFECIVVGNGRSSPALFIEASEKCTMDAEKFKKEIIRRTRQFHSRRYIHERITSTKYVVVVERGTLPRTATKGNVRRQAVESQYKELLDGIYGTVPNY</sequence>
<organism evidence="1 2">
    <name type="scientific">Thelephora ganbajun</name>
    <name type="common">Ganba fungus</name>
    <dbReference type="NCBI Taxonomy" id="370292"/>
    <lineage>
        <taxon>Eukaryota</taxon>
        <taxon>Fungi</taxon>
        <taxon>Dikarya</taxon>
        <taxon>Basidiomycota</taxon>
        <taxon>Agaricomycotina</taxon>
        <taxon>Agaricomycetes</taxon>
        <taxon>Thelephorales</taxon>
        <taxon>Thelephoraceae</taxon>
        <taxon>Thelephora</taxon>
    </lineage>
</organism>